<dbReference type="Proteomes" id="UP001311232">
    <property type="component" value="Unassembled WGS sequence"/>
</dbReference>
<sequence>MVTGGVKVFPIKPRYLTSLRGVCCDSCVLDSFPVRYLVPSRLKVFQKISSDKLQLAASRLLSYETLQHPLLTLHRARQLQVPTPVTDSPVSWKSLTQAVVISVPIHHLRAELSSPRSRASPPAVHLPSTFVVLLVPDSCKHFLTDTINLLLSSDCVLHVGQSST</sequence>
<protein>
    <submittedName>
        <fullName evidence="1">Uncharacterized protein</fullName>
    </submittedName>
</protein>
<reference evidence="1 2" key="1">
    <citation type="submission" date="2021-06" db="EMBL/GenBank/DDBJ databases">
        <authorList>
            <person name="Palmer J.M."/>
        </authorList>
    </citation>
    <scope>NUCLEOTIDE SEQUENCE [LARGE SCALE GENOMIC DNA]</scope>
    <source>
        <strain evidence="1 2">MEX-2019</strain>
        <tissue evidence="1">Muscle</tissue>
    </source>
</reference>
<keyword evidence="2" id="KW-1185">Reference proteome</keyword>
<proteinExistence type="predicted"/>
<comment type="caution">
    <text evidence="1">The sequence shown here is derived from an EMBL/GenBank/DDBJ whole genome shotgun (WGS) entry which is preliminary data.</text>
</comment>
<evidence type="ECO:0000313" key="1">
    <source>
        <dbReference type="EMBL" id="KAK5617598.1"/>
    </source>
</evidence>
<organism evidence="1 2">
    <name type="scientific">Crenichthys baileyi</name>
    <name type="common">White River springfish</name>
    <dbReference type="NCBI Taxonomy" id="28760"/>
    <lineage>
        <taxon>Eukaryota</taxon>
        <taxon>Metazoa</taxon>
        <taxon>Chordata</taxon>
        <taxon>Craniata</taxon>
        <taxon>Vertebrata</taxon>
        <taxon>Euteleostomi</taxon>
        <taxon>Actinopterygii</taxon>
        <taxon>Neopterygii</taxon>
        <taxon>Teleostei</taxon>
        <taxon>Neoteleostei</taxon>
        <taxon>Acanthomorphata</taxon>
        <taxon>Ovalentaria</taxon>
        <taxon>Atherinomorphae</taxon>
        <taxon>Cyprinodontiformes</taxon>
        <taxon>Goodeidae</taxon>
        <taxon>Crenichthys</taxon>
    </lineage>
</organism>
<gene>
    <name evidence="1" type="ORF">CRENBAI_003143</name>
</gene>
<accession>A0AAV9S924</accession>
<evidence type="ECO:0000313" key="2">
    <source>
        <dbReference type="Proteomes" id="UP001311232"/>
    </source>
</evidence>
<dbReference type="EMBL" id="JAHHUM010000692">
    <property type="protein sequence ID" value="KAK5617598.1"/>
    <property type="molecule type" value="Genomic_DNA"/>
</dbReference>
<dbReference type="AlphaFoldDB" id="A0AAV9S924"/>
<name>A0AAV9S924_9TELE</name>